<feature type="domain" description="Peptidase S26" evidence="8">
    <location>
        <begin position="34"/>
        <end position="180"/>
    </location>
</feature>
<feature type="non-terminal residue" evidence="9">
    <location>
        <position position="198"/>
    </location>
</feature>
<proteinExistence type="inferred from homology"/>
<dbReference type="Pfam" id="PF10502">
    <property type="entry name" value="Peptidase_S26"/>
    <property type="match status" value="1"/>
</dbReference>
<organism evidence="9">
    <name type="scientific">marine sediment metagenome</name>
    <dbReference type="NCBI Taxonomy" id="412755"/>
    <lineage>
        <taxon>unclassified sequences</taxon>
        <taxon>metagenomes</taxon>
        <taxon>ecological metagenomes</taxon>
    </lineage>
</organism>
<name>X1H634_9ZZZZ</name>
<dbReference type="InterPro" id="IPR019757">
    <property type="entry name" value="Pept_S26A_signal_pept_1_Lys-AS"/>
</dbReference>
<dbReference type="Gene3D" id="2.10.109.10">
    <property type="entry name" value="Umud Fragment, subunit A"/>
    <property type="match status" value="1"/>
</dbReference>
<evidence type="ECO:0000256" key="6">
    <source>
        <dbReference type="SAM" id="MobiDB-lite"/>
    </source>
</evidence>
<protein>
    <recommendedName>
        <fullName evidence="3">signal peptidase I</fullName>
        <ecNumber evidence="3">3.4.21.89</ecNumber>
    </recommendedName>
</protein>
<feature type="transmembrane region" description="Helical" evidence="7">
    <location>
        <begin position="27"/>
        <end position="48"/>
    </location>
</feature>
<dbReference type="CDD" id="cd06530">
    <property type="entry name" value="S26_SPase_I"/>
    <property type="match status" value="1"/>
</dbReference>
<dbReference type="EC" id="3.4.21.89" evidence="3"/>
<gene>
    <name evidence="9" type="ORF">S03H2_22892</name>
</gene>
<dbReference type="GO" id="GO:0004252">
    <property type="term" value="F:serine-type endopeptidase activity"/>
    <property type="evidence" value="ECO:0007669"/>
    <property type="project" value="InterPro"/>
</dbReference>
<dbReference type="PANTHER" id="PTHR43390">
    <property type="entry name" value="SIGNAL PEPTIDASE I"/>
    <property type="match status" value="1"/>
</dbReference>
<keyword evidence="7" id="KW-0472">Membrane</keyword>
<dbReference type="GO" id="GO:0016020">
    <property type="term" value="C:membrane"/>
    <property type="evidence" value="ECO:0007669"/>
    <property type="project" value="InterPro"/>
</dbReference>
<dbReference type="EMBL" id="BARU01012407">
    <property type="protein sequence ID" value="GAH40778.1"/>
    <property type="molecule type" value="Genomic_DNA"/>
</dbReference>
<evidence type="ECO:0000259" key="8">
    <source>
        <dbReference type="Pfam" id="PF10502"/>
    </source>
</evidence>
<comment type="catalytic activity">
    <reaction evidence="1">
        <text>Cleavage of hydrophobic, N-terminal signal or leader sequences from secreted and periplasmic proteins.</text>
        <dbReference type="EC" id="3.4.21.89"/>
    </reaction>
</comment>
<keyword evidence="4" id="KW-0645">Protease</keyword>
<evidence type="ECO:0000256" key="1">
    <source>
        <dbReference type="ARBA" id="ARBA00000677"/>
    </source>
</evidence>
<dbReference type="InterPro" id="IPR019758">
    <property type="entry name" value="Pept_S26A_signal_pept_1_CS"/>
</dbReference>
<evidence type="ECO:0000256" key="5">
    <source>
        <dbReference type="ARBA" id="ARBA00022801"/>
    </source>
</evidence>
<dbReference type="SUPFAM" id="SSF51306">
    <property type="entry name" value="LexA/Signal peptidase"/>
    <property type="match status" value="1"/>
</dbReference>
<dbReference type="NCBIfam" id="TIGR02227">
    <property type="entry name" value="sigpep_I_bact"/>
    <property type="match status" value="1"/>
</dbReference>
<dbReference type="PROSITE" id="PS00761">
    <property type="entry name" value="SPASE_I_3"/>
    <property type="match status" value="1"/>
</dbReference>
<comment type="similarity">
    <text evidence="2">Belongs to the peptidase S26 family.</text>
</comment>
<dbReference type="PROSITE" id="PS00501">
    <property type="entry name" value="SPASE_I_1"/>
    <property type="match status" value="1"/>
</dbReference>
<dbReference type="AlphaFoldDB" id="X1H634"/>
<evidence type="ECO:0000256" key="7">
    <source>
        <dbReference type="SAM" id="Phobius"/>
    </source>
</evidence>
<feature type="region of interest" description="Disordered" evidence="6">
    <location>
        <begin position="1"/>
        <end position="20"/>
    </location>
</feature>
<dbReference type="InterPro" id="IPR000223">
    <property type="entry name" value="Pept_S26A_signal_pept_1"/>
</dbReference>
<dbReference type="PRINTS" id="PR00727">
    <property type="entry name" value="LEADERPTASE"/>
</dbReference>
<keyword evidence="5" id="KW-0378">Hydrolase</keyword>
<keyword evidence="7" id="KW-1133">Transmembrane helix</keyword>
<reference evidence="9" key="1">
    <citation type="journal article" date="2014" name="Front. Microbiol.">
        <title>High frequency of phylogenetically diverse reductive dehalogenase-homologous genes in deep subseafloor sedimentary metagenomes.</title>
        <authorList>
            <person name="Kawai M."/>
            <person name="Futagami T."/>
            <person name="Toyoda A."/>
            <person name="Takaki Y."/>
            <person name="Nishi S."/>
            <person name="Hori S."/>
            <person name="Arai W."/>
            <person name="Tsubouchi T."/>
            <person name="Morono Y."/>
            <person name="Uchiyama I."/>
            <person name="Ito T."/>
            <person name="Fujiyama A."/>
            <person name="Inagaki F."/>
            <person name="Takami H."/>
        </authorList>
    </citation>
    <scope>NUCLEOTIDE SEQUENCE</scope>
    <source>
        <strain evidence="9">Expedition CK06-06</strain>
    </source>
</reference>
<evidence type="ECO:0000256" key="4">
    <source>
        <dbReference type="ARBA" id="ARBA00022670"/>
    </source>
</evidence>
<evidence type="ECO:0000313" key="9">
    <source>
        <dbReference type="EMBL" id="GAH40778.1"/>
    </source>
</evidence>
<dbReference type="InterPro" id="IPR019756">
    <property type="entry name" value="Pept_S26A_signal_pept_1_Ser-AS"/>
</dbReference>
<sequence length="198" mass="22122">MQQYFTETYPDPDSSGPKPKKRGTWRYALDILETLILSVLLFLAINAVSARIRVESISMQPTLYDGDFVIVNKLAYKLGDPSRGDVIIFRYPPDPDREPYIKRIIGLPGDQVRIADGMVYVNEVPLQEPYISAPPNYSGSWSVPEDSLFMLGDNRNHSSDSHSWGMVPLENVLGKALVVYLPVAHWQTLNPDTAAAAV</sequence>
<dbReference type="InterPro" id="IPR036286">
    <property type="entry name" value="LexA/Signal_pep-like_sf"/>
</dbReference>
<evidence type="ECO:0000256" key="2">
    <source>
        <dbReference type="ARBA" id="ARBA00009370"/>
    </source>
</evidence>
<dbReference type="PROSITE" id="PS00760">
    <property type="entry name" value="SPASE_I_2"/>
    <property type="match status" value="1"/>
</dbReference>
<dbReference type="PANTHER" id="PTHR43390:SF1">
    <property type="entry name" value="CHLOROPLAST PROCESSING PEPTIDASE"/>
    <property type="match status" value="1"/>
</dbReference>
<dbReference type="InterPro" id="IPR019533">
    <property type="entry name" value="Peptidase_S26"/>
</dbReference>
<dbReference type="GO" id="GO:0006465">
    <property type="term" value="P:signal peptide processing"/>
    <property type="evidence" value="ECO:0007669"/>
    <property type="project" value="InterPro"/>
</dbReference>
<comment type="caution">
    <text evidence="9">The sequence shown here is derived from an EMBL/GenBank/DDBJ whole genome shotgun (WGS) entry which is preliminary data.</text>
</comment>
<keyword evidence="7" id="KW-0812">Transmembrane</keyword>
<dbReference type="GO" id="GO:0009003">
    <property type="term" value="F:signal peptidase activity"/>
    <property type="evidence" value="ECO:0007669"/>
    <property type="project" value="UniProtKB-EC"/>
</dbReference>
<evidence type="ECO:0000256" key="3">
    <source>
        <dbReference type="ARBA" id="ARBA00013208"/>
    </source>
</evidence>
<accession>X1H634</accession>